<dbReference type="Pfam" id="PF04167">
    <property type="entry name" value="DUF402"/>
    <property type="match status" value="1"/>
</dbReference>
<dbReference type="PANTHER" id="PTHR39159">
    <property type="match status" value="1"/>
</dbReference>
<feature type="domain" description="DUF402" evidence="2">
    <location>
        <begin position="60"/>
        <end position="183"/>
    </location>
</feature>
<keyword evidence="1" id="KW-0378">Hydrolase</keyword>
<dbReference type="EMBL" id="JAENHP010000003">
    <property type="protein sequence ID" value="MBM2615978.1"/>
    <property type="molecule type" value="Genomic_DNA"/>
</dbReference>
<proteinExistence type="predicted"/>
<evidence type="ECO:0000313" key="3">
    <source>
        <dbReference type="EMBL" id="MBM2615978.1"/>
    </source>
</evidence>
<reference evidence="3 4" key="1">
    <citation type="submission" date="2021-01" db="EMBL/GenBank/DDBJ databases">
        <title>Actinoplanes sp. nov. LDG1-06 isolated from lichen.</title>
        <authorList>
            <person name="Saeng-In P."/>
            <person name="Phongsopitanun W."/>
            <person name="Kanchanasin P."/>
            <person name="Yuki M."/>
            <person name="Kudo T."/>
            <person name="Ohkuma M."/>
            <person name="Tanasupawat S."/>
        </authorList>
    </citation>
    <scope>NUCLEOTIDE SEQUENCE [LARGE SCALE GENOMIC DNA]</scope>
    <source>
        <strain evidence="3 4">LDG1-06</strain>
    </source>
</reference>
<accession>A0ABS2A806</accession>
<evidence type="ECO:0000256" key="1">
    <source>
        <dbReference type="ARBA" id="ARBA00022801"/>
    </source>
</evidence>
<evidence type="ECO:0000313" key="4">
    <source>
        <dbReference type="Proteomes" id="UP000632138"/>
    </source>
</evidence>
<gene>
    <name evidence="3" type="ORF">JIG36_10460</name>
</gene>
<dbReference type="InterPro" id="IPR050212">
    <property type="entry name" value="Ntdp-like"/>
</dbReference>
<name>A0ABS2A806_9ACTN</name>
<organism evidence="3 4">
    <name type="scientific">Paractinoplanes ovalisporus</name>
    <dbReference type="NCBI Taxonomy" id="2810368"/>
    <lineage>
        <taxon>Bacteria</taxon>
        <taxon>Bacillati</taxon>
        <taxon>Actinomycetota</taxon>
        <taxon>Actinomycetes</taxon>
        <taxon>Micromonosporales</taxon>
        <taxon>Micromonosporaceae</taxon>
        <taxon>Paractinoplanes</taxon>
    </lineage>
</organism>
<dbReference type="InterPro" id="IPR035930">
    <property type="entry name" value="FomD-like_sf"/>
</dbReference>
<dbReference type="Proteomes" id="UP000632138">
    <property type="component" value="Unassembled WGS sequence"/>
</dbReference>
<dbReference type="RefSeq" id="WP_203375905.1">
    <property type="nucleotide sequence ID" value="NZ_JAENHP010000003.1"/>
</dbReference>
<keyword evidence="4" id="KW-1185">Reference proteome</keyword>
<comment type="caution">
    <text evidence="3">The sequence shown here is derived from an EMBL/GenBank/DDBJ whole genome shotgun (WGS) entry which is preliminary data.</text>
</comment>
<sequence>MTFAVGDDVLYRDYRGNGQLIGVMPQRVIADDERGILTWRPIGTPWLFRRTADGRDRREIPFHARHTVEWRLASLTWTGLHVLHLFRPDHAHSVWSMFNPDFTLHCWYVNLEAPPARWADDDLAGVDTSDHALDIVVMPDRQWQWKDEGEYLERVGHPDYWTADQAADIRAEGERVIKDIEAAAFPFDGAWLDFRPDPAWPVPALPATGWDRPSAINELI</sequence>
<dbReference type="PANTHER" id="PTHR39159:SF1">
    <property type="entry name" value="UPF0374 PROTEIN YGAC"/>
    <property type="match status" value="1"/>
</dbReference>
<dbReference type="Gene3D" id="2.40.380.10">
    <property type="entry name" value="FomD-like"/>
    <property type="match status" value="1"/>
</dbReference>
<protein>
    <submittedName>
        <fullName evidence="3">DUF402 domain-containing protein</fullName>
    </submittedName>
</protein>
<dbReference type="InterPro" id="IPR007295">
    <property type="entry name" value="DUF402"/>
</dbReference>
<evidence type="ECO:0000259" key="2">
    <source>
        <dbReference type="Pfam" id="PF04167"/>
    </source>
</evidence>
<dbReference type="SUPFAM" id="SSF159234">
    <property type="entry name" value="FomD-like"/>
    <property type="match status" value="1"/>
</dbReference>